<reference evidence="3" key="1">
    <citation type="submission" date="2023-05" db="EMBL/GenBank/DDBJ databases">
        <title>Genome and transcriptome analyses reveal genes involved in the formation of fine ridges on petal epidermal cells in Hibiscus trionum.</title>
        <authorList>
            <person name="Koshimizu S."/>
            <person name="Masuda S."/>
            <person name="Ishii T."/>
            <person name="Shirasu K."/>
            <person name="Hoshino A."/>
            <person name="Arita M."/>
        </authorList>
    </citation>
    <scope>NUCLEOTIDE SEQUENCE</scope>
    <source>
        <strain evidence="3">Hamamatsu line</strain>
    </source>
</reference>
<dbReference type="OrthoDB" id="8062037at2759"/>
<evidence type="ECO:0000259" key="2">
    <source>
        <dbReference type="PROSITE" id="PS50089"/>
    </source>
</evidence>
<name>A0A9W7I5J1_HIBTR</name>
<dbReference type="GO" id="GO:0008270">
    <property type="term" value="F:zinc ion binding"/>
    <property type="evidence" value="ECO:0007669"/>
    <property type="project" value="UniProtKB-KW"/>
</dbReference>
<dbReference type="SUPFAM" id="SSF57850">
    <property type="entry name" value="RING/U-box"/>
    <property type="match status" value="1"/>
</dbReference>
<proteinExistence type="predicted"/>
<dbReference type="InterPro" id="IPR033276">
    <property type="entry name" value="BB"/>
</dbReference>
<dbReference type="PROSITE" id="PS50089">
    <property type="entry name" value="ZF_RING_2"/>
    <property type="match status" value="1"/>
</dbReference>
<comment type="caution">
    <text evidence="3">The sequence shown here is derived from an EMBL/GenBank/DDBJ whole genome shotgun (WGS) entry which is preliminary data.</text>
</comment>
<dbReference type="GO" id="GO:0031624">
    <property type="term" value="F:ubiquitin conjugating enzyme binding"/>
    <property type="evidence" value="ECO:0007669"/>
    <property type="project" value="TreeGrafter"/>
</dbReference>
<keyword evidence="1" id="KW-0862">Zinc</keyword>
<dbReference type="GO" id="GO:0016567">
    <property type="term" value="P:protein ubiquitination"/>
    <property type="evidence" value="ECO:0007669"/>
    <property type="project" value="InterPro"/>
</dbReference>
<dbReference type="GO" id="GO:0046621">
    <property type="term" value="P:negative regulation of organ growth"/>
    <property type="evidence" value="ECO:0007669"/>
    <property type="project" value="InterPro"/>
</dbReference>
<dbReference type="GO" id="GO:0004842">
    <property type="term" value="F:ubiquitin-protein transferase activity"/>
    <property type="evidence" value="ECO:0007669"/>
    <property type="project" value="InterPro"/>
</dbReference>
<dbReference type="Gene3D" id="3.30.40.10">
    <property type="entry name" value="Zinc/RING finger domain, C3HC4 (zinc finger)"/>
    <property type="match status" value="1"/>
</dbReference>
<dbReference type="Pfam" id="PF13639">
    <property type="entry name" value="zf-RING_2"/>
    <property type="match status" value="1"/>
</dbReference>
<evidence type="ECO:0000256" key="1">
    <source>
        <dbReference type="PROSITE-ProRule" id="PRU00175"/>
    </source>
</evidence>
<accession>A0A9W7I5J1</accession>
<dbReference type="EMBL" id="BSYR01000024">
    <property type="protein sequence ID" value="GMI90854.1"/>
    <property type="molecule type" value="Genomic_DNA"/>
</dbReference>
<keyword evidence="4" id="KW-1185">Reference proteome</keyword>
<sequence length="168" mass="19268">METKASGEQSPKRVPFAQLIMKATMIALSSYDQSNNNDYECFEARGDLEFLNRQYSNDVDEDTEYDHNEEEDYDDEFDLDDFSYEELIALGEIIGVEKRRLSGEEISSCLVPFKLRVICEVEYKEDEGLVALPNCEHPCHSDCISKWLQIKKNCPICSIEISSSNNVV</sequence>
<feature type="domain" description="RING-type" evidence="2">
    <location>
        <begin position="118"/>
        <end position="158"/>
    </location>
</feature>
<dbReference type="Proteomes" id="UP001165190">
    <property type="component" value="Unassembled WGS sequence"/>
</dbReference>
<dbReference type="PANTHER" id="PTHR46400:SF8">
    <property type="entry name" value="E3 UBIQUITIN LIGASE BIG BROTHER-RELATED-LIKE ISOFORM X1"/>
    <property type="match status" value="1"/>
</dbReference>
<gene>
    <name evidence="3" type="ORF">HRI_002754700</name>
</gene>
<keyword evidence="1" id="KW-0479">Metal-binding</keyword>
<keyword evidence="1" id="KW-0863">Zinc-finger</keyword>
<evidence type="ECO:0000313" key="3">
    <source>
        <dbReference type="EMBL" id="GMI90854.1"/>
    </source>
</evidence>
<dbReference type="PANTHER" id="PTHR46400">
    <property type="entry name" value="RING/U-BOX SUPERFAMILY PROTEIN"/>
    <property type="match status" value="1"/>
</dbReference>
<evidence type="ECO:0000313" key="4">
    <source>
        <dbReference type="Proteomes" id="UP001165190"/>
    </source>
</evidence>
<protein>
    <recommendedName>
        <fullName evidence="2">RING-type domain-containing protein</fullName>
    </recommendedName>
</protein>
<organism evidence="3 4">
    <name type="scientific">Hibiscus trionum</name>
    <name type="common">Flower of an hour</name>
    <dbReference type="NCBI Taxonomy" id="183268"/>
    <lineage>
        <taxon>Eukaryota</taxon>
        <taxon>Viridiplantae</taxon>
        <taxon>Streptophyta</taxon>
        <taxon>Embryophyta</taxon>
        <taxon>Tracheophyta</taxon>
        <taxon>Spermatophyta</taxon>
        <taxon>Magnoliopsida</taxon>
        <taxon>eudicotyledons</taxon>
        <taxon>Gunneridae</taxon>
        <taxon>Pentapetalae</taxon>
        <taxon>rosids</taxon>
        <taxon>malvids</taxon>
        <taxon>Malvales</taxon>
        <taxon>Malvaceae</taxon>
        <taxon>Malvoideae</taxon>
        <taxon>Hibiscus</taxon>
    </lineage>
</organism>
<dbReference type="InterPro" id="IPR013083">
    <property type="entry name" value="Znf_RING/FYVE/PHD"/>
</dbReference>
<dbReference type="InterPro" id="IPR001841">
    <property type="entry name" value="Znf_RING"/>
</dbReference>
<dbReference type="AlphaFoldDB" id="A0A9W7I5J1"/>